<name>A0A8D9FSK9_9VIRU</name>
<sequence>MRSLTKEYKKRLRDMGLPLYIKVSESVHNAFNYGMMEDLDFDYELPKGVYVVDEDATNNIKTLDHLMLKGINGAYHIWMFEELNDSEIKSVWREMRLTKLLKDESGGQI</sequence>
<reference evidence="1" key="1">
    <citation type="submission" date="2021-06" db="EMBL/GenBank/DDBJ databases">
        <authorList>
            <person name="Gannon L."/>
            <person name="Redgwell R T."/>
            <person name="Michniewski S."/>
            <person name="Harrison D C."/>
            <person name="Millard A."/>
        </authorList>
    </citation>
    <scope>NUCLEOTIDE SEQUENCE</scope>
</reference>
<protein>
    <submittedName>
        <fullName evidence="1">Uncharacterized protein</fullName>
    </submittedName>
</protein>
<evidence type="ECO:0000313" key="1">
    <source>
        <dbReference type="EMBL" id="CAG7581704.1"/>
    </source>
</evidence>
<dbReference type="EMBL" id="OU342829">
    <property type="protein sequence ID" value="CAG7581704.1"/>
    <property type="molecule type" value="Genomic_DNA"/>
</dbReference>
<accession>A0A8D9FSK9</accession>
<gene>
    <name evidence="1" type="ORF">SLAVMIC_00989</name>
</gene>
<proteinExistence type="predicted"/>
<organism evidence="1">
    <name type="scientific">uncultured marine phage</name>
    <dbReference type="NCBI Taxonomy" id="707152"/>
    <lineage>
        <taxon>Viruses</taxon>
        <taxon>environmental samples</taxon>
    </lineage>
</organism>